<keyword evidence="3" id="KW-1185">Reference proteome</keyword>
<feature type="compositionally biased region" description="Basic residues" evidence="1">
    <location>
        <begin position="23"/>
        <end position="32"/>
    </location>
</feature>
<proteinExistence type="predicted"/>
<sequence>MQGPPTSGDSPLQKEEVAEKQHPRARRGAPMRRVWQKLGRRRPPMPMLRALLIPPHRPPVESAEVPLKE</sequence>
<gene>
    <name evidence="2" type="ORF">NDU88_004516</name>
</gene>
<feature type="region of interest" description="Disordered" evidence="1">
    <location>
        <begin position="50"/>
        <end position="69"/>
    </location>
</feature>
<feature type="region of interest" description="Disordered" evidence="1">
    <location>
        <begin position="1"/>
        <end position="32"/>
    </location>
</feature>
<evidence type="ECO:0000256" key="1">
    <source>
        <dbReference type="SAM" id="MobiDB-lite"/>
    </source>
</evidence>
<evidence type="ECO:0000313" key="3">
    <source>
        <dbReference type="Proteomes" id="UP001066276"/>
    </source>
</evidence>
<reference evidence="2" key="1">
    <citation type="journal article" date="2022" name="bioRxiv">
        <title>Sequencing and chromosome-scale assembly of the giantPleurodeles waltlgenome.</title>
        <authorList>
            <person name="Brown T."/>
            <person name="Elewa A."/>
            <person name="Iarovenko S."/>
            <person name="Subramanian E."/>
            <person name="Araus A.J."/>
            <person name="Petzold A."/>
            <person name="Susuki M."/>
            <person name="Suzuki K.-i.T."/>
            <person name="Hayashi T."/>
            <person name="Toyoda A."/>
            <person name="Oliveira C."/>
            <person name="Osipova E."/>
            <person name="Leigh N.D."/>
            <person name="Simon A."/>
            <person name="Yun M.H."/>
        </authorList>
    </citation>
    <scope>NUCLEOTIDE SEQUENCE</scope>
    <source>
        <strain evidence="2">20211129_DDA</strain>
        <tissue evidence="2">Liver</tissue>
    </source>
</reference>
<evidence type="ECO:0000313" key="2">
    <source>
        <dbReference type="EMBL" id="KAJ1099415.1"/>
    </source>
</evidence>
<name>A0AAV7M9G5_PLEWA</name>
<dbReference type="AlphaFoldDB" id="A0AAV7M9G5"/>
<dbReference type="Proteomes" id="UP001066276">
    <property type="component" value="Chromosome 10"/>
</dbReference>
<organism evidence="2 3">
    <name type="scientific">Pleurodeles waltl</name>
    <name type="common">Iberian ribbed newt</name>
    <dbReference type="NCBI Taxonomy" id="8319"/>
    <lineage>
        <taxon>Eukaryota</taxon>
        <taxon>Metazoa</taxon>
        <taxon>Chordata</taxon>
        <taxon>Craniata</taxon>
        <taxon>Vertebrata</taxon>
        <taxon>Euteleostomi</taxon>
        <taxon>Amphibia</taxon>
        <taxon>Batrachia</taxon>
        <taxon>Caudata</taxon>
        <taxon>Salamandroidea</taxon>
        <taxon>Salamandridae</taxon>
        <taxon>Pleurodelinae</taxon>
        <taxon>Pleurodeles</taxon>
    </lineage>
</organism>
<feature type="compositionally biased region" description="Polar residues" evidence="1">
    <location>
        <begin position="1"/>
        <end position="10"/>
    </location>
</feature>
<comment type="caution">
    <text evidence="2">The sequence shown here is derived from an EMBL/GenBank/DDBJ whole genome shotgun (WGS) entry which is preliminary data.</text>
</comment>
<dbReference type="EMBL" id="JANPWB010000014">
    <property type="protein sequence ID" value="KAJ1099415.1"/>
    <property type="molecule type" value="Genomic_DNA"/>
</dbReference>
<accession>A0AAV7M9G5</accession>
<protein>
    <submittedName>
        <fullName evidence="2">Uncharacterized protein</fullName>
    </submittedName>
</protein>
<feature type="compositionally biased region" description="Basic and acidic residues" evidence="1">
    <location>
        <begin position="12"/>
        <end position="22"/>
    </location>
</feature>